<gene>
    <name evidence="1" type="ORF">L915_14188</name>
    <name evidence="2" type="ORF">L916_14087</name>
</gene>
<dbReference type="VEuPathDB" id="FungiDB:PPTG_23598"/>
<proteinExistence type="predicted"/>
<dbReference type="EMBL" id="KI687774">
    <property type="protein sequence ID" value="ETK80013.1"/>
    <property type="molecule type" value="Genomic_DNA"/>
</dbReference>
<dbReference type="Proteomes" id="UP000053236">
    <property type="component" value="Unassembled WGS sequence"/>
</dbReference>
<dbReference type="EMBL" id="KI674529">
    <property type="protein sequence ID" value="ETL33434.1"/>
    <property type="molecule type" value="Genomic_DNA"/>
</dbReference>
<name>W2IGQ1_PHYNI</name>
<evidence type="ECO:0000313" key="1">
    <source>
        <dbReference type="EMBL" id="ETK80013.1"/>
    </source>
</evidence>
<reference evidence="1" key="1">
    <citation type="submission" date="2013-11" db="EMBL/GenBank/DDBJ databases">
        <title>The Genome Sequence of Phytophthora parasitica CJ02B3.</title>
        <authorList>
            <consortium name="The Broad Institute Genomics Platform"/>
            <person name="Russ C."/>
            <person name="Tyler B."/>
            <person name="Panabieres F."/>
            <person name="Shan W."/>
            <person name="Tripathy S."/>
            <person name="Grunwald N."/>
            <person name="Machado M."/>
            <person name="Johnson C.S."/>
            <person name="Arredondo F."/>
            <person name="Hong C."/>
            <person name="Coffey M."/>
            <person name="Young S.K."/>
            <person name="Zeng Q."/>
            <person name="Gargeya S."/>
            <person name="Fitzgerald M."/>
            <person name="Abouelleil A."/>
            <person name="Alvarado L."/>
            <person name="Chapman S.B."/>
            <person name="Gainer-Dewar J."/>
            <person name="Goldberg J."/>
            <person name="Griggs A."/>
            <person name="Gujja S."/>
            <person name="Hansen M."/>
            <person name="Howarth C."/>
            <person name="Imamovic A."/>
            <person name="Ireland A."/>
            <person name="Larimer J."/>
            <person name="McCowan C."/>
            <person name="Murphy C."/>
            <person name="Pearson M."/>
            <person name="Poon T.W."/>
            <person name="Priest M."/>
            <person name="Roberts A."/>
            <person name="Saif S."/>
            <person name="Shea T."/>
            <person name="Sykes S."/>
            <person name="Wortman J."/>
            <person name="Nusbaum C."/>
            <person name="Birren B."/>
        </authorList>
    </citation>
    <scope>NUCLEOTIDE SEQUENCE [LARGE SCALE GENOMIC DNA]</scope>
    <source>
        <strain evidence="1">CJ02B3</strain>
    </source>
</reference>
<dbReference type="Proteomes" id="UP000053864">
    <property type="component" value="Unassembled WGS sequence"/>
</dbReference>
<protein>
    <submittedName>
        <fullName evidence="2">Uncharacterized protein</fullName>
    </submittedName>
</protein>
<sequence length="93" mass="10440">MSFNTGSTRPQAEKERQLQRDTAMFTATGEGLQDDAQHCTLQPEWYALSRRTINFVKLLSFALSLWKEVDDDCKATTDAATVEQQASLPKAKT</sequence>
<accession>W2IGQ1</accession>
<evidence type="ECO:0000313" key="2">
    <source>
        <dbReference type="EMBL" id="ETL33434.1"/>
    </source>
</evidence>
<organism evidence="2">
    <name type="scientific">Phytophthora nicotianae</name>
    <name type="common">Potato buckeye rot agent</name>
    <name type="synonym">Phytophthora parasitica</name>
    <dbReference type="NCBI Taxonomy" id="4792"/>
    <lineage>
        <taxon>Eukaryota</taxon>
        <taxon>Sar</taxon>
        <taxon>Stramenopiles</taxon>
        <taxon>Oomycota</taxon>
        <taxon>Peronosporomycetes</taxon>
        <taxon>Peronosporales</taxon>
        <taxon>Peronosporaceae</taxon>
        <taxon>Phytophthora</taxon>
    </lineage>
</organism>
<dbReference type="AlphaFoldDB" id="W2IGQ1"/>
<reference evidence="2" key="2">
    <citation type="submission" date="2013-11" db="EMBL/GenBank/DDBJ databases">
        <title>The Genome Sequence of Phytophthora parasitica CJ05E6.</title>
        <authorList>
            <consortium name="The Broad Institute Genomics Platform"/>
            <person name="Russ C."/>
            <person name="Tyler B."/>
            <person name="Panabieres F."/>
            <person name="Shan W."/>
            <person name="Tripathy S."/>
            <person name="Grunwald N."/>
            <person name="Machado M."/>
            <person name="Johnson C.S."/>
            <person name="Arredondo F."/>
            <person name="Hong C."/>
            <person name="Coffey M."/>
            <person name="Young S.K."/>
            <person name="Zeng Q."/>
            <person name="Gargeya S."/>
            <person name="Fitzgerald M."/>
            <person name="Abouelleil A."/>
            <person name="Alvarado L."/>
            <person name="Chapman S.B."/>
            <person name="Gainer-Dewar J."/>
            <person name="Goldberg J."/>
            <person name="Griggs A."/>
            <person name="Gujja S."/>
            <person name="Hansen M."/>
            <person name="Howarth C."/>
            <person name="Imamovic A."/>
            <person name="Ireland A."/>
            <person name="Larimer J."/>
            <person name="McCowan C."/>
            <person name="Murphy C."/>
            <person name="Pearson M."/>
            <person name="Poon T.W."/>
            <person name="Priest M."/>
            <person name="Roberts A."/>
            <person name="Saif S."/>
            <person name="Shea T."/>
            <person name="Sykes S."/>
            <person name="Wortman J."/>
            <person name="Nusbaum C."/>
            <person name="Birren B."/>
        </authorList>
    </citation>
    <scope>NUCLEOTIDE SEQUENCE [LARGE SCALE GENOMIC DNA]</scope>
    <source>
        <strain evidence="2">CJ05E6</strain>
    </source>
</reference>